<dbReference type="PROSITE" id="PS50104">
    <property type="entry name" value="TIR"/>
    <property type="match status" value="2"/>
</dbReference>
<evidence type="ECO:0000313" key="7">
    <source>
        <dbReference type="RefSeq" id="XP_048129465.1"/>
    </source>
</evidence>
<dbReference type="Gene3D" id="3.80.10.10">
    <property type="entry name" value="Ribonuclease Inhibitor"/>
    <property type="match status" value="1"/>
</dbReference>
<sequence>MALVTMKRKRDSDAATSSSTSGGNESLGAEFDVLLSFRGPDTRLNFTDHLYHSLNGAGIRVFMDNEEIRKGEKVGEELWRAIDDSRIYVPIFSRDYASSAWCLRELAYMVECSRRSTEKVIVPIFLDVDPRDVKLRTELYSDALKKHEDRLGYDKVQPWKEALTEVASIGGWDCRGERQGELVKLITDEVSMRLAKRVRVVPDLLVGIDHQVQSVMYMLGKDSLDVRFVVIHGMGGIGKTTLANFVFNQIASQFDGCSFLSDIRELSQRGKIVKLQKRLLSDILNSKSLEVPDTDFGINMIRGRCRHKKVLIVLDNLDKRDQLVMLAEKCDWFGPGSRIIVTTRDSSIFTNNASMHPKEYHFYEMEEMHQSFAIQLFSRHAFKSDAPPREYDKITGEIVKFTGGLPLSLKVIGSSLCRKIDEVWHEVLAKLKKTPHKEVREVLEVSYGMLDYEQKEIFLDIACHMAGERIGDAIAMWRACQFYPNVNIPVLISNSLMKMENNHIWMHDQLGDLGRELVRSESFKHPGERSRIWCTTVAMDVIRKKQGTKEIVALKLGGQSQVCNISSEDISRLVNLRFLELDGGNFVGDFQNFLLELKWLSWQNCPSEFQATNFSPSYLVVLKISKSDITNDWGGWSQIMGEGRLKALHLVSCRRLIKTPSFSTCSTLERLVVKDCGRLVEIDPSIRMLLHLKHLEINACSGLWVLKGAPTMLNLGTLYKTNDILSRNRADQTRRIVPTRSSSTQQMALVTMKRKRDSDAATSSSKSGGNESLGAEFDVFLSFRGPDTRLNFTDHLYHSLNGAGIRVFIDNEEIRKGEMVGEELWHAIDDSRIYVPIFSRDYASSAWCLRELAYMVECSRRSTEKVIVPIFLDVDPRDVKLRTELYSDALKKHEDRLGYDKVQPWKEALTEVASIGGWDCRGERQGELIKLITDEVSMRLAKRVRVVPDLLVGIDHQVQNVMYMLGKDSLDVRFVVIQGMGGIEVPDTDFGINMIRGRCRHKKVLIVLDNLDKRDQLVMLAEKCDWFGPGSRIIVTTRDSSIFTNNASIHPKEYCFYEMEEMYHSFAIQLFSRHAFKSDAPPREYDKIT</sequence>
<dbReference type="RefSeq" id="XP_048129465.1">
    <property type="nucleotide sequence ID" value="XM_048273508.1"/>
</dbReference>
<evidence type="ECO:0000256" key="1">
    <source>
        <dbReference type="ARBA" id="ARBA00022614"/>
    </source>
</evidence>
<dbReference type="Gene3D" id="3.40.50.10140">
    <property type="entry name" value="Toll/interleukin-1 receptor homology (TIR) domain"/>
    <property type="match status" value="2"/>
</dbReference>
<dbReference type="GeneID" id="125313686"/>
<dbReference type="InterPro" id="IPR044974">
    <property type="entry name" value="Disease_R_plants"/>
</dbReference>
<evidence type="ECO:0000256" key="2">
    <source>
        <dbReference type="ARBA" id="ARBA00022737"/>
    </source>
</evidence>
<dbReference type="SUPFAM" id="SSF52540">
    <property type="entry name" value="P-loop containing nucleoside triphosphate hydrolases"/>
    <property type="match status" value="2"/>
</dbReference>
<dbReference type="Pfam" id="PF00931">
    <property type="entry name" value="NB-ARC"/>
    <property type="match status" value="1"/>
</dbReference>
<organism evidence="6 7">
    <name type="scientific">Rhodamnia argentea</name>
    <dbReference type="NCBI Taxonomy" id="178133"/>
    <lineage>
        <taxon>Eukaryota</taxon>
        <taxon>Viridiplantae</taxon>
        <taxon>Streptophyta</taxon>
        <taxon>Embryophyta</taxon>
        <taxon>Tracheophyta</taxon>
        <taxon>Spermatophyta</taxon>
        <taxon>Magnoliopsida</taxon>
        <taxon>eudicotyledons</taxon>
        <taxon>Gunneridae</taxon>
        <taxon>Pentapetalae</taxon>
        <taxon>rosids</taxon>
        <taxon>malvids</taxon>
        <taxon>Myrtales</taxon>
        <taxon>Myrtaceae</taxon>
        <taxon>Myrtoideae</taxon>
        <taxon>Myrteae</taxon>
        <taxon>Australasian group</taxon>
        <taxon>Rhodamnia</taxon>
    </lineage>
</organism>
<feature type="domain" description="TIR" evidence="5">
    <location>
        <begin position="29"/>
        <end position="194"/>
    </location>
</feature>
<evidence type="ECO:0000256" key="3">
    <source>
        <dbReference type="ARBA" id="ARBA00022821"/>
    </source>
</evidence>
<name>A0ABM3GYP4_9MYRT</name>
<dbReference type="InterPro" id="IPR035897">
    <property type="entry name" value="Toll_tir_struct_dom_sf"/>
</dbReference>
<dbReference type="InterPro" id="IPR000157">
    <property type="entry name" value="TIR_dom"/>
</dbReference>
<feature type="region of interest" description="Disordered" evidence="4">
    <location>
        <begin position="1"/>
        <end position="24"/>
    </location>
</feature>
<dbReference type="SUPFAM" id="SSF46785">
    <property type="entry name" value="Winged helix' DNA-binding domain"/>
    <property type="match status" value="1"/>
</dbReference>
<evidence type="ECO:0000256" key="4">
    <source>
        <dbReference type="SAM" id="MobiDB-lite"/>
    </source>
</evidence>
<evidence type="ECO:0000313" key="6">
    <source>
        <dbReference type="Proteomes" id="UP000827889"/>
    </source>
</evidence>
<keyword evidence="1" id="KW-0433">Leucine-rich repeat</keyword>
<protein>
    <submittedName>
        <fullName evidence="7">Disease resistance protein L6-like</fullName>
    </submittedName>
</protein>
<dbReference type="InterPro" id="IPR042197">
    <property type="entry name" value="Apaf_helical"/>
</dbReference>
<dbReference type="SUPFAM" id="SSF52200">
    <property type="entry name" value="Toll/Interleukin receptor TIR domain"/>
    <property type="match status" value="2"/>
</dbReference>
<keyword evidence="2" id="KW-0677">Repeat</keyword>
<reference evidence="6" key="1">
    <citation type="submission" date="2025-05" db="UniProtKB">
        <authorList>
            <consortium name="RefSeq"/>
        </authorList>
    </citation>
    <scope>NUCLEOTIDE SEQUENCE [LARGE SCALE GENOMIC DNA]</scope>
</reference>
<evidence type="ECO:0000259" key="5">
    <source>
        <dbReference type="PROSITE" id="PS50104"/>
    </source>
</evidence>
<dbReference type="InterPro" id="IPR002182">
    <property type="entry name" value="NB-ARC"/>
</dbReference>
<dbReference type="SMART" id="SM00255">
    <property type="entry name" value="TIR"/>
    <property type="match status" value="2"/>
</dbReference>
<dbReference type="PANTHER" id="PTHR11017:SF570">
    <property type="entry name" value="DISEASE RESISTANCE PROTEIN (TIR-NBS CLASS)-RELATED"/>
    <property type="match status" value="1"/>
</dbReference>
<dbReference type="InterPro" id="IPR027417">
    <property type="entry name" value="P-loop_NTPase"/>
</dbReference>
<dbReference type="InterPro" id="IPR036390">
    <property type="entry name" value="WH_DNA-bd_sf"/>
</dbReference>
<gene>
    <name evidence="7" type="primary">LOC125313686</name>
</gene>
<dbReference type="Gene3D" id="3.40.50.300">
    <property type="entry name" value="P-loop containing nucleotide triphosphate hydrolases"/>
    <property type="match status" value="2"/>
</dbReference>
<accession>A0ABM3GYP4</accession>
<dbReference type="Pfam" id="PF01582">
    <property type="entry name" value="TIR"/>
    <property type="match status" value="2"/>
</dbReference>
<dbReference type="InterPro" id="IPR058192">
    <property type="entry name" value="WHD_ROQ1-like"/>
</dbReference>
<dbReference type="Pfam" id="PF23282">
    <property type="entry name" value="WHD_ROQ1"/>
    <property type="match status" value="1"/>
</dbReference>
<keyword evidence="6" id="KW-1185">Reference proteome</keyword>
<reference evidence="7" key="2">
    <citation type="submission" date="2025-08" db="UniProtKB">
        <authorList>
            <consortium name="RefSeq"/>
        </authorList>
    </citation>
    <scope>IDENTIFICATION</scope>
    <source>
        <tissue evidence="7">Leaf</tissue>
    </source>
</reference>
<dbReference type="SUPFAM" id="SSF52058">
    <property type="entry name" value="L domain-like"/>
    <property type="match status" value="1"/>
</dbReference>
<dbReference type="PANTHER" id="PTHR11017">
    <property type="entry name" value="LEUCINE-RICH REPEAT-CONTAINING PROTEIN"/>
    <property type="match status" value="1"/>
</dbReference>
<proteinExistence type="predicted"/>
<dbReference type="Proteomes" id="UP000827889">
    <property type="component" value="Chromosome 2"/>
</dbReference>
<feature type="compositionally biased region" description="Low complexity" evidence="4">
    <location>
        <begin position="14"/>
        <end position="23"/>
    </location>
</feature>
<keyword evidence="3" id="KW-0611">Plant defense</keyword>
<dbReference type="InterPro" id="IPR032675">
    <property type="entry name" value="LRR_dom_sf"/>
</dbReference>
<feature type="domain" description="TIR" evidence="5">
    <location>
        <begin position="775"/>
        <end position="940"/>
    </location>
</feature>
<dbReference type="PRINTS" id="PR00364">
    <property type="entry name" value="DISEASERSIST"/>
</dbReference>
<dbReference type="Gene3D" id="1.10.8.430">
    <property type="entry name" value="Helical domain of apoptotic protease-activating factors"/>
    <property type="match status" value="1"/>
</dbReference>